<dbReference type="Pfam" id="PF01315">
    <property type="entry name" value="Ald_Xan_dh_C"/>
    <property type="match status" value="1"/>
</dbReference>
<evidence type="ECO:0000256" key="1">
    <source>
        <dbReference type="ARBA" id="ARBA00022505"/>
    </source>
</evidence>
<name>H2J868_MARPK</name>
<feature type="domain" description="Aldehyde oxidase/xanthine dehydrogenase a/b hammerhead" evidence="3">
    <location>
        <begin position="18"/>
        <end position="130"/>
    </location>
</feature>
<organism evidence="4 5">
    <name type="scientific">Marinitoga piezophila (strain DSM 14283 / JCM 11233 / KA3)</name>
    <dbReference type="NCBI Taxonomy" id="443254"/>
    <lineage>
        <taxon>Bacteria</taxon>
        <taxon>Thermotogati</taxon>
        <taxon>Thermotogota</taxon>
        <taxon>Thermotogae</taxon>
        <taxon>Petrotogales</taxon>
        <taxon>Petrotogaceae</taxon>
        <taxon>Marinitoga</taxon>
    </lineage>
</organism>
<evidence type="ECO:0000256" key="2">
    <source>
        <dbReference type="ARBA" id="ARBA00023002"/>
    </source>
</evidence>
<evidence type="ECO:0000313" key="5">
    <source>
        <dbReference type="Proteomes" id="UP000007161"/>
    </source>
</evidence>
<dbReference type="STRING" id="443254.Marpi_1148"/>
<dbReference type="eggNOG" id="COG1529">
    <property type="taxonomic scope" value="Bacteria"/>
</dbReference>
<dbReference type="PANTHER" id="PTHR11908:SF132">
    <property type="entry name" value="ALDEHYDE OXIDASE 1-RELATED"/>
    <property type="match status" value="1"/>
</dbReference>
<dbReference type="Pfam" id="PF20256">
    <property type="entry name" value="MoCoBD_2"/>
    <property type="match status" value="1"/>
</dbReference>
<evidence type="ECO:0000313" key="4">
    <source>
        <dbReference type="EMBL" id="AEX85559.1"/>
    </source>
</evidence>
<dbReference type="Pfam" id="PF02738">
    <property type="entry name" value="MoCoBD_1"/>
    <property type="match status" value="1"/>
</dbReference>
<dbReference type="InterPro" id="IPR016208">
    <property type="entry name" value="Ald_Oxase/xanthine_DH-like"/>
</dbReference>
<dbReference type="GO" id="GO:0005506">
    <property type="term" value="F:iron ion binding"/>
    <property type="evidence" value="ECO:0007669"/>
    <property type="project" value="InterPro"/>
</dbReference>
<dbReference type="Gene3D" id="3.90.1170.50">
    <property type="entry name" value="Aldehyde oxidase/xanthine dehydrogenase, a/b hammerhead"/>
    <property type="match status" value="1"/>
</dbReference>
<dbReference type="InterPro" id="IPR037165">
    <property type="entry name" value="AldOxase/xan_DH_Mopterin-bd_sf"/>
</dbReference>
<dbReference type="InterPro" id="IPR046867">
    <property type="entry name" value="AldOxase/xan_DH_MoCoBD2"/>
</dbReference>
<accession>H2J868</accession>
<dbReference type="SMART" id="SM01008">
    <property type="entry name" value="Ald_Xan_dh_C"/>
    <property type="match status" value="1"/>
</dbReference>
<proteinExistence type="predicted"/>
<dbReference type="SUPFAM" id="SSF56003">
    <property type="entry name" value="Molybdenum cofactor-binding domain"/>
    <property type="match status" value="1"/>
</dbReference>
<dbReference type="InterPro" id="IPR008274">
    <property type="entry name" value="AldOxase/xan_DH_MoCoBD1"/>
</dbReference>
<dbReference type="RefSeq" id="WP_014296631.1">
    <property type="nucleotide sequence ID" value="NC_016751.1"/>
</dbReference>
<dbReference type="Gene3D" id="3.30.365.10">
    <property type="entry name" value="Aldehyde oxidase/xanthine dehydrogenase, molybdopterin binding domain"/>
    <property type="match status" value="4"/>
</dbReference>
<dbReference type="InterPro" id="IPR000674">
    <property type="entry name" value="Ald_Oxase/Xan_DH_a/b"/>
</dbReference>
<dbReference type="AlphaFoldDB" id="H2J868"/>
<dbReference type="OrthoDB" id="41753at2"/>
<dbReference type="KEGG" id="mpz:Marpi_1148"/>
<evidence type="ECO:0000259" key="3">
    <source>
        <dbReference type="SMART" id="SM01008"/>
    </source>
</evidence>
<dbReference type="PANTHER" id="PTHR11908">
    <property type="entry name" value="XANTHINE DEHYDROGENASE"/>
    <property type="match status" value="1"/>
</dbReference>
<dbReference type="SUPFAM" id="SSF54665">
    <property type="entry name" value="CO dehydrogenase molybdoprotein N-domain-like"/>
    <property type="match status" value="1"/>
</dbReference>
<gene>
    <name evidence="4" type="ordered locus">Marpi_1148</name>
</gene>
<keyword evidence="5" id="KW-1185">Reference proteome</keyword>
<protein>
    <submittedName>
        <fullName evidence="4">Aerobic-type carbon monoxide dehydrogenase, large subunit CoxL/CutL-like protein</fullName>
    </submittedName>
</protein>
<dbReference type="GO" id="GO:0016491">
    <property type="term" value="F:oxidoreductase activity"/>
    <property type="evidence" value="ECO:0007669"/>
    <property type="project" value="UniProtKB-KW"/>
</dbReference>
<keyword evidence="1" id="KW-0500">Molybdenum</keyword>
<dbReference type="InterPro" id="IPR036856">
    <property type="entry name" value="Ald_Oxase/Xan_DH_a/b_sf"/>
</dbReference>
<dbReference type="HOGENOM" id="CLU_001681_2_1_0"/>
<dbReference type="EMBL" id="CP003257">
    <property type="protein sequence ID" value="AEX85559.1"/>
    <property type="molecule type" value="Genomic_DNA"/>
</dbReference>
<reference evidence="4 5" key="1">
    <citation type="journal article" date="2012" name="J. Bacteriol.">
        <title>Complete Genome Sequence of the Thermophilic, Piezophilic, Heterotrophic Bacterium Marinitoga piezophila KA3.</title>
        <authorList>
            <person name="Lucas S."/>
            <person name="Han J."/>
            <person name="Lapidus A."/>
            <person name="Cheng J.F."/>
            <person name="Goodwin L.A."/>
            <person name="Pitluck S."/>
            <person name="Peters L."/>
            <person name="Mikhailova N."/>
            <person name="Teshima H."/>
            <person name="Detter J.C."/>
            <person name="Han C."/>
            <person name="Tapia R."/>
            <person name="Land M."/>
            <person name="Hauser L."/>
            <person name="Kyrpides N.C."/>
            <person name="Ivanova N."/>
            <person name="Pagani I."/>
            <person name="Vannier P."/>
            <person name="Oger P."/>
            <person name="Bartlett D.H."/>
            <person name="Noll K.M."/>
            <person name="Woyke T."/>
            <person name="Jebbar M."/>
        </authorList>
    </citation>
    <scope>NUCLEOTIDE SEQUENCE [LARGE SCALE GENOMIC DNA]</scope>
    <source>
        <strain evidence="5">DSM 14283 / JCM 11233 / KA3</strain>
    </source>
</reference>
<reference evidence="5" key="2">
    <citation type="submission" date="2012-01" db="EMBL/GenBank/DDBJ databases">
        <title>Complete sequence of chromosome of Marinitoga piezophila KA3.</title>
        <authorList>
            <person name="Lucas S."/>
            <person name="Han J."/>
            <person name="Lapidus A."/>
            <person name="Cheng J.-F."/>
            <person name="Goodwin L."/>
            <person name="Pitluck S."/>
            <person name="Peters L."/>
            <person name="Mikhailova N."/>
            <person name="Teshima H."/>
            <person name="Detter J.C."/>
            <person name="Han C."/>
            <person name="Tapia R."/>
            <person name="Land M."/>
            <person name="Hauser L."/>
            <person name="Kyrpides N."/>
            <person name="Ivanova N."/>
            <person name="Pagani I."/>
            <person name="Jebbar M."/>
            <person name="Vannier P."/>
            <person name="Oger P."/>
            <person name="Cario A."/>
            <person name="Bartlett D."/>
            <person name="Noll K.M."/>
            <person name="Woyke T."/>
        </authorList>
    </citation>
    <scope>NUCLEOTIDE SEQUENCE [LARGE SCALE GENOMIC DNA]</scope>
    <source>
        <strain evidence="5">DSM 14283 / JCM 11233 / KA3</strain>
    </source>
</reference>
<keyword evidence="2" id="KW-0560">Oxidoreductase</keyword>
<sequence length="766" mass="83979">MKEVKRTIKKIDGYGLVSGKPVYTDDLAPKDALIVKILRSPHAFAKIKNIDTSEAEKMDGVECVLTYKNVPRNIITRAGQGYPEPSPYDKFVLDEYVRYVGDEVAVVAARDEITAEKALKLIKVEYEVLEPVLDFEKSKGSKSIIHPEADYKSEGFISSDPKNNIAASYEMSVGDVEEEIEKSEIVVKERFYTQAQAHVMMEPHAAYTYLDMQGRLVVVSSTQVPFHVRRILARALGMEISKIRVIKPRVGGGFGGKQGIHGEPYAALVTLKTGKPAKVYYTRKEVFESTYTRHPMRFDVTIGADKDGKIRVIDVRGLSDTGAYGEHALTTFMVAGSKVLPMYNKVKAVRFGGDVVYTNHPPAGAYRGYGAIQANFAIESAMDMLAEKLGMDPVKLREINMIREGETSPIFKIMGEGREGVEMIVNSCKLDECIEKGVKKINWEEKFKAEKKGTKVKGVGMAIAMQGSGIAKIDMAAATLKLNDDGSFNLLIGATDIGTGSDTILSQIAAEALNVPTEMIIPYSSDTDTTPFDTGAYASSTTYVSGNAVRLAAEKMKNEIIKAGAEYFEVPEEEVEFDGKEIKTKDKKISLKKLAEILYYNENQKQLSVTASYVGEESPPPFMAGFAEVEVDTETGKVDLLNYVAVVDCGTPINPNLAKVQVEGGLAQGIGMAMYEEVIYDKNGRLLTNNLMNYKIPSRPDIKNLDVELVDSYEPTGPYGAKSVGEIGIDTPPAAIANAVYNAVGVRIKDLPITPEKVLKALKEKK</sequence>
<dbReference type="Proteomes" id="UP000007161">
    <property type="component" value="Chromosome"/>
</dbReference>